<organism evidence="1 2">
    <name type="scientific">Cichorium intybus</name>
    <name type="common">Chicory</name>
    <dbReference type="NCBI Taxonomy" id="13427"/>
    <lineage>
        <taxon>Eukaryota</taxon>
        <taxon>Viridiplantae</taxon>
        <taxon>Streptophyta</taxon>
        <taxon>Embryophyta</taxon>
        <taxon>Tracheophyta</taxon>
        <taxon>Spermatophyta</taxon>
        <taxon>Magnoliopsida</taxon>
        <taxon>eudicotyledons</taxon>
        <taxon>Gunneridae</taxon>
        <taxon>Pentapetalae</taxon>
        <taxon>asterids</taxon>
        <taxon>campanulids</taxon>
        <taxon>Asterales</taxon>
        <taxon>Asteraceae</taxon>
        <taxon>Cichorioideae</taxon>
        <taxon>Cichorieae</taxon>
        <taxon>Cichoriinae</taxon>
        <taxon>Cichorium</taxon>
    </lineage>
</organism>
<dbReference type="Proteomes" id="UP001055811">
    <property type="component" value="Linkage Group LG07"/>
</dbReference>
<reference evidence="2" key="1">
    <citation type="journal article" date="2022" name="Mol. Ecol. Resour.">
        <title>The genomes of chicory, endive, great burdock and yacon provide insights into Asteraceae palaeo-polyploidization history and plant inulin production.</title>
        <authorList>
            <person name="Fan W."/>
            <person name="Wang S."/>
            <person name="Wang H."/>
            <person name="Wang A."/>
            <person name="Jiang F."/>
            <person name="Liu H."/>
            <person name="Zhao H."/>
            <person name="Xu D."/>
            <person name="Zhang Y."/>
        </authorList>
    </citation>
    <scope>NUCLEOTIDE SEQUENCE [LARGE SCALE GENOMIC DNA]</scope>
    <source>
        <strain evidence="2">cv. Punajuju</strain>
    </source>
</reference>
<dbReference type="EMBL" id="CM042015">
    <property type="protein sequence ID" value="KAI3708491.1"/>
    <property type="molecule type" value="Genomic_DNA"/>
</dbReference>
<protein>
    <submittedName>
        <fullName evidence="1">Uncharacterized protein</fullName>
    </submittedName>
</protein>
<name>A0ACB9AG51_CICIN</name>
<gene>
    <name evidence="1" type="ORF">L2E82_37663</name>
</gene>
<proteinExistence type="predicted"/>
<keyword evidence="2" id="KW-1185">Reference proteome</keyword>
<evidence type="ECO:0000313" key="2">
    <source>
        <dbReference type="Proteomes" id="UP001055811"/>
    </source>
</evidence>
<accession>A0ACB9AG51</accession>
<evidence type="ECO:0000313" key="1">
    <source>
        <dbReference type="EMBL" id="KAI3708491.1"/>
    </source>
</evidence>
<comment type="caution">
    <text evidence="1">The sequence shown here is derived from an EMBL/GenBank/DDBJ whole genome shotgun (WGS) entry which is preliminary data.</text>
</comment>
<reference evidence="1 2" key="2">
    <citation type="journal article" date="2022" name="Mol. Ecol. Resour.">
        <title>The genomes of chicory, endive, great burdock and yacon provide insights into Asteraceae paleo-polyploidization history and plant inulin production.</title>
        <authorList>
            <person name="Fan W."/>
            <person name="Wang S."/>
            <person name="Wang H."/>
            <person name="Wang A."/>
            <person name="Jiang F."/>
            <person name="Liu H."/>
            <person name="Zhao H."/>
            <person name="Xu D."/>
            <person name="Zhang Y."/>
        </authorList>
    </citation>
    <scope>NUCLEOTIDE SEQUENCE [LARGE SCALE GENOMIC DNA]</scope>
    <source>
        <strain evidence="2">cv. Punajuju</strain>
        <tissue evidence="1">Leaves</tissue>
    </source>
</reference>
<sequence>MTDNWLDSSSRRRPCLDSVSVSNPINLFQDTDHPTTTATTTATTATTTSNLHMMGLRLSSQSLPQSLDWNQPLLRGDQKNESGFQNLIQDHDQDRDHSLSSNITNFQQENNQWRSQKMYAASSEDSSSDLKQTNVRGFQLDQPMHESVNESIITCQGLNSSFQNLDLYGSPSTIMQSLFGSDASQQQQDSGYSQNQGMSYSLYQSNYDGMNEHTGGGVGGELSASNWSKFPQSQEFVVNSSPPKVQLTDMGGNQLHFSNNARFWNASSTAITDIRSSFFPSLQMQLPSSTMEDKPKIMSKVIKESTSESSSTKRARNENQSPLPSFKVKKEKMGDRVTALQQLVSPFGKTDTASVLSEAIEYIKFLHEQVSVLSTPYMKNGAPAMQQQQKQQEQEKPSDGPRHDLKRRGLCLVPVSSTFPVTQETTVNFWTPTFGGTFR</sequence>